<accession>A0A1D7QWT8</accession>
<dbReference type="GO" id="GO:0071111">
    <property type="term" value="F:cyclic-guanylate-specific phosphodiesterase activity"/>
    <property type="evidence" value="ECO:0007669"/>
    <property type="project" value="InterPro"/>
</dbReference>
<dbReference type="InterPro" id="IPR001633">
    <property type="entry name" value="EAL_dom"/>
</dbReference>
<dbReference type="CDD" id="cd01948">
    <property type="entry name" value="EAL"/>
    <property type="match status" value="1"/>
</dbReference>
<dbReference type="KEGG" id="bbev:BBEV_2080"/>
<sequence>MDGCIHCQNTIPMEQGGTMIISADSNKLFTIIKETFTRHNIKFQLRRLNILIPYDYIRQLQSLTELLQDTLSQKERHSLRGNIINEKNIPDMVMFPLYSYEEIEQRILNPAYVKIIQEQHFTSHMQPIFCTQEESVYGYEFLLRPSREDFPFYPGELFSFSRRSGMHSMLDSQARINAIRTGSEKLGEEEMLFINFLPSSIYDPAHCLKSTFEAVDTYQVNPKRLVFEVVETEQIHDMTHLKTIFHEYQKSGVKVALDDIGSGFATNDVLQELRPDYAKIDRQIIQNCHLDENKLETIEEISRVSKEQGTFLLAEGIENKAEYMAVKKLVDYCQGYYFAKPEKDPYVSYSLR</sequence>
<protein>
    <submittedName>
        <fullName evidence="2">Diguanylate phosphodiesterase</fullName>
    </submittedName>
</protein>
<dbReference type="SMART" id="SM00052">
    <property type="entry name" value="EAL"/>
    <property type="match status" value="1"/>
</dbReference>
<dbReference type="Pfam" id="PF00563">
    <property type="entry name" value="EAL"/>
    <property type="match status" value="1"/>
</dbReference>
<gene>
    <name evidence="2" type="primary">yahA</name>
    <name evidence="2" type="ORF">BBEV_2080</name>
</gene>
<dbReference type="InterPro" id="IPR050706">
    <property type="entry name" value="Cyclic-di-GMP_PDE-like"/>
</dbReference>
<feature type="domain" description="EAL" evidence="1">
    <location>
        <begin position="105"/>
        <end position="352"/>
    </location>
</feature>
<dbReference type="PROSITE" id="PS50883">
    <property type="entry name" value="EAL"/>
    <property type="match status" value="1"/>
</dbReference>
<proteinExistence type="predicted"/>
<dbReference type="EMBL" id="CP012502">
    <property type="protein sequence ID" value="AOM83438.1"/>
    <property type="molecule type" value="Genomic_DNA"/>
</dbReference>
<dbReference type="OrthoDB" id="581425at2"/>
<dbReference type="AlphaFoldDB" id="A0A1D7QWT8"/>
<name>A0A1D7QWT8_9BACI</name>
<dbReference type="STRING" id="632773.BBEV_2080"/>
<organism evidence="2 3">
    <name type="scientific">Salisediminibacterium beveridgei</name>
    <dbReference type="NCBI Taxonomy" id="632773"/>
    <lineage>
        <taxon>Bacteria</taxon>
        <taxon>Bacillati</taxon>
        <taxon>Bacillota</taxon>
        <taxon>Bacilli</taxon>
        <taxon>Bacillales</taxon>
        <taxon>Bacillaceae</taxon>
        <taxon>Salisediminibacterium</taxon>
    </lineage>
</organism>
<reference evidence="2 3" key="1">
    <citation type="submission" date="2015-08" db="EMBL/GenBank/DDBJ databases">
        <title>The complete genome sequence of Bacillus beveridgei MLTeJB.</title>
        <authorList>
            <person name="Hanson T.E."/>
            <person name="Mesa C."/>
            <person name="Basesman S.M."/>
            <person name="Oremland R.S."/>
        </authorList>
    </citation>
    <scope>NUCLEOTIDE SEQUENCE [LARGE SCALE GENOMIC DNA]</scope>
    <source>
        <strain evidence="2 3">MLTeJB</strain>
    </source>
</reference>
<dbReference type="PATRIC" id="fig|632773.3.peg.2191"/>
<dbReference type="SUPFAM" id="SSF141868">
    <property type="entry name" value="EAL domain-like"/>
    <property type="match status" value="1"/>
</dbReference>
<dbReference type="PANTHER" id="PTHR33121:SF15">
    <property type="entry name" value="BLUE LIGHT- AND TEMPERATURE-REGULATED ANTIREPRESSOR BLUF"/>
    <property type="match status" value="1"/>
</dbReference>
<dbReference type="Proteomes" id="UP000094463">
    <property type="component" value="Chromosome"/>
</dbReference>
<evidence type="ECO:0000313" key="2">
    <source>
        <dbReference type="EMBL" id="AOM83438.1"/>
    </source>
</evidence>
<dbReference type="InterPro" id="IPR035919">
    <property type="entry name" value="EAL_sf"/>
</dbReference>
<evidence type="ECO:0000259" key="1">
    <source>
        <dbReference type="PROSITE" id="PS50883"/>
    </source>
</evidence>
<dbReference type="Gene3D" id="3.20.20.450">
    <property type="entry name" value="EAL domain"/>
    <property type="match status" value="1"/>
</dbReference>
<evidence type="ECO:0000313" key="3">
    <source>
        <dbReference type="Proteomes" id="UP000094463"/>
    </source>
</evidence>
<dbReference type="PANTHER" id="PTHR33121">
    <property type="entry name" value="CYCLIC DI-GMP PHOSPHODIESTERASE PDEF"/>
    <property type="match status" value="1"/>
</dbReference>
<keyword evidence="3" id="KW-1185">Reference proteome</keyword>